<organism evidence="3 4">
    <name type="scientific">Zymoseptoria tritici (strain CBS 115943 / IPO323)</name>
    <name type="common">Speckled leaf blotch fungus</name>
    <name type="synonym">Septoria tritici</name>
    <dbReference type="NCBI Taxonomy" id="336722"/>
    <lineage>
        <taxon>Eukaryota</taxon>
        <taxon>Fungi</taxon>
        <taxon>Dikarya</taxon>
        <taxon>Ascomycota</taxon>
        <taxon>Pezizomycotina</taxon>
        <taxon>Dothideomycetes</taxon>
        <taxon>Dothideomycetidae</taxon>
        <taxon>Mycosphaerellales</taxon>
        <taxon>Mycosphaerellaceae</taxon>
        <taxon>Zymoseptoria</taxon>
    </lineage>
</organism>
<dbReference type="PANTHER" id="PTHR34154">
    <property type="entry name" value="ALKALI-SENSITIVE LINKAGE PROTEIN 1"/>
    <property type="match status" value="1"/>
</dbReference>
<protein>
    <recommendedName>
        <fullName evidence="2">Asl1-like glycosyl hydrolase catalytic domain-containing protein</fullName>
    </recommendedName>
</protein>
<dbReference type="InterPro" id="IPR024655">
    <property type="entry name" value="Asl1_glyco_hydro_catalytic"/>
</dbReference>
<gene>
    <name evidence="3" type="ORF">MYCGRDRAFT_100614</name>
</gene>
<feature type="region of interest" description="Disordered" evidence="1">
    <location>
        <begin position="1"/>
        <end position="20"/>
    </location>
</feature>
<reference evidence="3 4" key="1">
    <citation type="journal article" date="2011" name="PLoS Genet.">
        <title>Finished genome of the fungal wheat pathogen Mycosphaerella graminicola reveals dispensome structure, chromosome plasticity, and stealth pathogenesis.</title>
        <authorList>
            <person name="Goodwin S.B."/>
            <person name="Ben M'barek S."/>
            <person name="Dhillon B."/>
            <person name="Wittenberg A.H.J."/>
            <person name="Crane C.F."/>
            <person name="Hane J.K."/>
            <person name="Foster A.J."/>
            <person name="Van der Lee T.A.J."/>
            <person name="Grimwood J."/>
            <person name="Aerts A."/>
            <person name="Antoniw J."/>
            <person name="Bailey A."/>
            <person name="Bluhm B."/>
            <person name="Bowler J."/>
            <person name="Bristow J."/>
            <person name="van der Burgt A."/>
            <person name="Canto-Canche B."/>
            <person name="Churchill A.C.L."/>
            <person name="Conde-Ferraez L."/>
            <person name="Cools H.J."/>
            <person name="Coutinho P.M."/>
            <person name="Csukai M."/>
            <person name="Dehal P."/>
            <person name="De Wit P."/>
            <person name="Donzelli B."/>
            <person name="van de Geest H.C."/>
            <person name="van Ham R.C.H.J."/>
            <person name="Hammond-Kosack K.E."/>
            <person name="Henrissat B."/>
            <person name="Kilian A."/>
            <person name="Kobayashi A.K."/>
            <person name="Koopmann E."/>
            <person name="Kourmpetis Y."/>
            <person name="Kuzniar A."/>
            <person name="Lindquist E."/>
            <person name="Lombard V."/>
            <person name="Maliepaard C."/>
            <person name="Martins N."/>
            <person name="Mehrabi R."/>
            <person name="Nap J.P.H."/>
            <person name="Ponomarenko A."/>
            <person name="Rudd J.J."/>
            <person name="Salamov A."/>
            <person name="Schmutz J."/>
            <person name="Schouten H.J."/>
            <person name="Shapiro H."/>
            <person name="Stergiopoulos I."/>
            <person name="Torriani S.F.F."/>
            <person name="Tu H."/>
            <person name="de Vries R.P."/>
            <person name="Waalwijk C."/>
            <person name="Ware S.B."/>
            <person name="Wiebenga A."/>
            <person name="Zwiers L.-H."/>
            <person name="Oliver R.P."/>
            <person name="Grigoriev I.V."/>
            <person name="Kema G.H.J."/>
        </authorList>
    </citation>
    <scope>NUCLEOTIDE SEQUENCE [LARGE SCALE GENOMIC DNA]</scope>
    <source>
        <strain evidence="4">CBS 115943 / IPO323</strain>
    </source>
</reference>
<accession>F9XEH3</accession>
<dbReference type="HOGENOM" id="CLU_040908_4_0_1"/>
<name>F9XEH3_ZYMTI</name>
<evidence type="ECO:0000256" key="1">
    <source>
        <dbReference type="SAM" id="MobiDB-lite"/>
    </source>
</evidence>
<dbReference type="AlphaFoldDB" id="F9XEH3"/>
<dbReference type="RefSeq" id="XP_003851648.1">
    <property type="nucleotide sequence ID" value="XM_003851600.1"/>
</dbReference>
<dbReference type="OMA" id="SYFMVAQ"/>
<dbReference type="GO" id="GO:0009277">
    <property type="term" value="C:fungal-type cell wall"/>
    <property type="evidence" value="ECO:0007669"/>
    <property type="project" value="TreeGrafter"/>
</dbReference>
<feature type="domain" description="Asl1-like glycosyl hydrolase catalytic" evidence="2">
    <location>
        <begin position="45"/>
        <end position="268"/>
    </location>
</feature>
<evidence type="ECO:0000313" key="3">
    <source>
        <dbReference type="EMBL" id="EGP86624.1"/>
    </source>
</evidence>
<dbReference type="Pfam" id="PF11790">
    <property type="entry name" value="Glyco_hydro_cc"/>
    <property type="match status" value="1"/>
</dbReference>
<dbReference type="InterPro" id="IPR053183">
    <property type="entry name" value="ASL1"/>
</dbReference>
<dbReference type="OrthoDB" id="43654at2759"/>
<evidence type="ECO:0000259" key="2">
    <source>
        <dbReference type="Pfam" id="PF11790"/>
    </source>
</evidence>
<dbReference type="Proteomes" id="UP000008062">
    <property type="component" value="Chromosome 6"/>
</dbReference>
<dbReference type="Gene3D" id="3.20.20.80">
    <property type="entry name" value="Glycosidases"/>
    <property type="match status" value="1"/>
</dbReference>
<dbReference type="GO" id="GO:0071966">
    <property type="term" value="P:fungal-type cell wall polysaccharide metabolic process"/>
    <property type="evidence" value="ECO:0007669"/>
    <property type="project" value="TreeGrafter"/>
</dbReference>
<sequence>MDKGSNNNNTPSSSSSISSSLASATASAPASYPTSNSSTSGGKRGLAYNDASLTTCFADSSEITWAYNWGSSRDGLSSNLKFIPTLWGDRQDFTSVWDANVQTAIADGAEYVFSFNEPDHDGQACMAPSDAAAAYKKYMNPLKGQAKLCAPSVTNGGGSMGLGWLQSFLDSCGGECAVDCLNVHWYDAASNSAYFKQHVQQAIDMAGGKPVFVSEFGATGSDEEISAFLEEVMAWMDGNKDVAGYAYFMVKDGDLVTGTEPSAYGNTYKTYTS</sequence>
<dbReference type="PANTHER" id="PTHR34154:SF10">
    <property type="entry name" value="ASL1-LIKE GLYCOSYL HYDROLASE CATALYTIC DOMAIN-CONTAINING PROTEIN"/>
    <property type="match status" value="1"/>
</dbReference>
<proteinExistence type="predicted"/>
<dbReference type="KEGG" id="ztr:MYCGRDRAFT_100614"/>
<dbReference type="eggNOG" id="ENOG502RXK9">
    <property type="taxonomic scope" value="Eukaryota"/>
</dbReference>
<evidence type="ECO:0000313" key="4">
    <source>
        <dbReference type="Proteomes" id="UP000008062"/>
    </source>
</evidence>
<dbReference type="InterPro" id="IPR017853">
    <property type="entry name" value="GH"/>
</dbReference>
<dbReference type="SUPFAM" id="SSF51445">
    <property type="entry name" value="(Trans)glycosidases"/>
    <property type="match status" value="1"/>
</dbReference>
<dbReference type="InParanoid" id="F9XEH3"/>
<dbReference type="GeneID" id="13401859"/>
<keyword evidence="4" id="KW-1185">Reference proteome</keyword>
<dbReference type="EMBL" id="CM001201">
    <property type="protein sequence ID" value="EGP86624.1"/>
    <property type="molecule type" value="Genomic_DNA"/>
</dbReference>